<feature type="compositionally biased region" description="Basic residues" evidence="6">
    <location>
        <begin position="64"/>
        <end position="78"/>
    </location>
</feature>
<organism evidence="7 8">
    <name type="scientific">Candidatus Falkowbacteria bacterium CG10_big_fil_rev_8_21_14_0_10_39_11</name>
    <dbReference type="NCBI Taxonomy" id="1974565"/>
    <lineage>
        <taxon>Bacteria</taxon>
        <taxon>Candidatus Falkowiibacteriota</taxon>
    </lineage>
</organism>
<evidence type="ECO:0000313" key="8">
    <source>
        <dbReference type="Proteomes" id="UP000229901"/>
    </source>
</evidence>
<keyword evidence="5" id="KW-0694">RNA-binding</keyword>
<dbReference type="Proteomes" id="UP000229901">
    <property type="component" value="Unassembled WGS sequence"/>
</dbReference>
<feature type="region of interest" description="Disordered" evidence="6">
    <location>
        <begin position="49"/>
        <end position="79"/>
    </location>
</feature>
<dbReference type="GO" id="GO:0019843">
    <property type="term" value="F:rRNA binding"/>
    <property type="evidence" value="ECO:0007669"/>
    <property type="project" value="UniProtKB-UniRule"/>
</dbReference>
<dbReference type="NCBIfam" id="TIGR03953">
    <property type="entry name" value="rplD_bact"/>
    <property type="match status" value="1"/>
</dbReference>
<dbReference type="GO" id="GO:0003735">
    <property type="term" value="F:structural constituent of ribosome"/>
    <property type="evidence" value="ECO:0007669"/>
    <property type="project" value="InterPro"/>
</dbReference>
<dbReference type="PANTHER" id="PTHR10746">
    <property type="entry name" value="50S RIBOSOMAL PROTEIN L4"/>
    <property type="match status" value="1"/>
</dbReference>
<dbReference type="GO" id="GO:0005840">
    <property type="term" value="C:ribosome"/>
    <property type="evidence" value="ECO:0007669"/>
    <property type="project" value="UniProtKB-KW"/>
</dbReference>
<comment type="function">
    <text evidence="5">Forms part of the polypeptide exit tunnel.</text>
</comment>
<name>A0A2H0V3T0_9BACT</name>
<evidence type="ECO:0000313" key="7">
    <source>
        <dbReference type="EMBL" id="PIR93688.1"/>
    </source>
</evidence>
<evidence type="ECO:0000256" key="4">
    <source>
        <dbReference type="ARBA" id="ARBA00035244"/>
    </source>
</evidence>
<dbReference type="AlphaFoldDB" id="A0A2H0V3T0"/>
<sequence>MPNKVAVYNQKGEKVKDITLSPAVFAVKVNPTVVHQVVVSMQSSARQNLAHVKDKSEVSGGGRKPWRQKGTGRARHGSSRSPIWIGGGVTFGPTKDINFLKKVNKKMRRRALLMTLTDRANSETLKILDGIVIAEGKTKSMVETLNNLKLTKSILLVTSDVTPELVRATSNIQKVEIIDAKNLNPVTVLKYQNLVVTEAALPIIEKTFVNAVKKTAVSKVKVEKAEETNETKKESK</sequence>
<dbReference type="Pfam" id="PF00573">
    <property type="entry name" value="Ribosomal_L4"/>
    <property type="match status" value="1"/>
</dbReference>
<dbReference type="SUPFAM" id="SSF52166">
    <property type="entry name" value="Ribosomal protein L4"/>
    <property type="match status" value="1"/>
</dbReference>
<comment type="function">
    <text evidence="5">One of the primary rRNA binding proteins, this protein initially binds near the 5'-end of the 23S rRNA. It is important during the early stages of 50S assembly. It makes multiple contacts with different domains of the 23S rRNA in the assembled 50S subunit and ribosome.</text>
</comment>
<evidence type="ECO:0000256" key="6">
    <source>
        <dbReference type="SAM" id="MobiDB-lite"/>
    </source>
</evidence>
<gene>
    <name evidence="5" type="primary">rplD</name>
    <name evidence="7" type="ORF">COT97_05445</name>
</gene>
<comment type="caution">
    <text evidence="7">The sequence shown here is derived from an EMBL/GenBank/DDBJ whole genome shotgun (WGS) entry which is preliminary data.</text>
</comment>
<protein>
    <recommendedName>
        <fullName evidence="4 5">Large ribosomal subunit protein uL4</fullName>
    </recommendedName>
</protein>
<reference evidence="8" key="1">
    <citation type="submission" date="2017-09" db="EMBL/GenBank/DDBJ databases">
        <title>Depth-based differentiation of microbial function through sediment-hosted aquifers and enrichment of novel symbionts in the deep terrestrial subsurface.</title>
        <authorList>
            <person name="Probst A.J."/>
            <person name="Ladd B."/>
            <person name="Jarett J.K."/>
            <person name="Geller-Mcgrath D.E."/>
            <person name="Sieber C.M.K."/>
            <person name="Emerson J.B."/>
            <person name="Anantharaman K."/>
            <person name="Thomas B.C."/>
            <person name="Malmstrom R."/>
            <person name="Stieglmeier M."/>
            <person name="Klingl A."/>
            <person name="Woyke T."/>
            <person name="Ryan C.M."/>
            <person name="Banfield J.F."/>
        </authorList>
    </citation>
    <scope>NUCLEOTIDE SEQUENCE [LARGE SCALE GENOMIC DNA]</scope>
</reference>
<evidence type="ECO:0000256" key="5">
    <source>
        <dbReference type="HAMAP-Rule" id="MF_01328"/>
    </source>
</evidence>
<dbReference type="InterPro" id="IPR023574">
    <property type="entry name" value="Ribosomal_uL4_dom_sf"/>
</dbReference>
<evidence type="ECO:0000256" key="1">
    <source>
        <dbReference type="ARBA" id="ARBA00010528"/>
    </source>
</evidence>
<dbReference type="InterPro" id="IPR002136">
    <property type="entry name" value="Ribosomal_uL4"/>
</dbReference>
<accession>A0A2H0V3T0</accession>
<keyword evidence="3 5" id="KW-0687">Ribonucleoprotein</keyword>
<comment type="subunit">
    <text evidence="5">Part of the 50S ribosomal subunit.</text>
</comment>
<evidence type="ECO:0000256" key="2">
    <source>
        <dbReference type="ARBA" id="ARBA00022980"/>
    </source>
</evidence>
<dbReference type="EMBL" id="PFAP01000045">
    <property type="protein sequence ID" value="PIR93688.1"/>
    <property type="molecule type" value="Genomic_DNA"/>
</dbReference>
<keyword evidence="2 5" id="KW-0689">Ribosomal protein</keyword>
<proteinExistence type="inferred from homology"/>
<evidence type="ECO:0000256" key="3">
    <source>
        <dbReference type="ARBA" id="ARBA00023274"/>
    </source>
</evidence>
<dbReference type="GO" id="GO:1990904">
    <property type="term" value="C:ribonucleoprotein complex"/>
    <property type="evidence" value="ECO:0007669"/>
    <property type="project" value="UniProtKB-KW"/>
</dbReference>
<dbReference type="InterPro" id="IPR013005">
    <property type="entry name" value="Ribosomal_uL4-like"/>
</dbReference>
<dbReference type="GO" id="GO:0006412">
    <property type="term" value="P:translation"/>
    <property type="evidence" value="ECO:0007669"/>
    <property type="project" value="UniProtKB-UniRule"/>
</dbReference>
<comment type="similarity">
    <text evidence="1 5">Belongs to the universal ribosomal protein uL4 family.</text>
</comment>
<dbReference type="PANTHER" id="PTHR10746:SF6">
    <property type="entry name" value="LARGE RIBOSOMAL SUBUNIT PROTEIN UL4M"/>
    <property type="match status" value="1"/>
</dbReference>
<dbReference type="Gene3D" id="3.40.1370.10">
    <property type="match status" value="1"/>
</dbReference>
<keyword evidence="5" id="KW-0699">rRNA-binding</keyword>
<dbReference type="HAMAP" id="MF_01328_B">
    <property type="entry name" value="Ribosomal_uL4_B"/>
    <property type="match status" value="1"/>
</dbReference>